<dbReference type="GO" id="GO:0031146">
    <property type="term" value="P:SCF-dependent proteasomal ubiquitin-dependent protein catabolic process"/>
    <property type="evidence" value="ECO:0007669"/>
    <property type="project" value="TreeGrafter"/>
</dbReference>
<name>A0A699L104_TANCI</name>
<dbReference type="AlphaFoldDB" id="A0A699L104"/>
<dbReference type="EMBL" id="BKCJ010573696">
    <property type="protein sequence ID" value="GFB19940.1"/>
    <property type="molecule type" value="Genomic_DNA"/>
</dbReference>
<dbReference type="GO" id="GO:0019005">
    <property type="term" value="C:SCF ubiquitin ligase complex"/>
    <property type="evidence" value="ECO:0007669"/>
    <property type="project" value="TreeGrafter"/>
</dbReference>
<dbReference type="Gene3D" id="3.80.10.10">
    <property type="entry name" value="Ribonuclease Inhibitor"/>
    <property type="match status" value="1"/>
</dbReference>
<evidence type="ECO:0000313" key="1">
    <source>
        <dbReference type="EMBL" id="GFB19940.1"/>
    </source>
</evidence>
<dbReference type="PANTHER" id="PTHR13318:SF92">
    <property type="entry name" value="F-BOX_LRR-REPEAT PROTEIN 8-RELATED"/>
    <property type="match status" value="1"/>
</dbReference>
<sequence>ETIVDSEISCIAFKCVALKKLCIKGCPISDKGIEAFTWGCPNLIKIKVKKCRNVMSEVGDWLRARRGSLVVNLDVYAVEVESVNTSASDGAQEDVTDLPTITSDVVVAQPEPLATSSSGRGSVFRTRCGLFGGRGLVSSTFKKWSIGNTSSSGNS</sequence>
<reference evidence="1" key="1">
    <citation type="journal article" date="2019" name="Sci. Rep.">
        <title>Draft genome of Tanacetum cinerariifolium, the natural source of mosquito coil.</title>
        <authorList>
            <person name="Yamashiro T."/>
            <person name="Shiraishi A."/>
            <person name="Satake H."/>
            <person name="Nakayama K."/>
        </authorList>
    </citation>
    <scope>NUCLEOTIDE SEQUENCE</scope>
</reference>
<comment type="caution">
    <text evidence="1">The sequence shown here is derived from an EMBL/GenBank/DDBJ whole genome shotgun (WGS) entry which is preliminary data.</text>
</comment>
<proteinExistence type="predicted"/>
<gene>
    <name evidence="1" type="ORF">Tci_691911</name>
</gene>
<dbReference type="PANTHER" id="PTHR13318">
    <property type="entry name" value="PARTNER OF PAIRED, ISOFORM B-RELATED"/>
    <property type="match status" value="1"/>
</dbReference>
<protein>
    <submittedName>
        <fullName evidence="1">F-box protein SKIP2-like</fullName>
    </submittedName>
</protein>
<organism evidence="1">
    <name type="scientific">Tanacetum cinerariifolium</name>
    <name type="common">Dalmatian daisy</name>
    <name type="synonym">Chrysanthemum cinerariifolium</name>
    <dbReference type="NCBI Taxonomy" id="118510"/>
    <lineage>
        <taxon>Eukaryota</taxon>
        <taxon>Viridiplantae</taxon>
        <taxon>Streptophyta</taxon>
        <taxon>Embryophyta</taxon>
        <taxon>Tracheophyta</taxon>
        <taxon>Spermatophyta</taxon>
        <taxon>Magnoliopsida</taxon>
        <taxon>eudicotyledons</taxon>
        <taxon>Gunneridae</taxon>
        <taxon>Pentapetalae</taxon>
        <taxon>asterids</taxon>
        <taxon>campanulids</taxon>
        <taxon>Asterales</taxon>
        <taxon>Asteraceae</taxon>
        <taxon>Asteroideae</taxon>
        <taxon>Anthemideae</taxon>
        <taxon>Anthemidinae</taxon>
        <taxon>Tanacetum</taxon>
    </lineage>
</organism>
<accession>A0A699L104</accession>
<dbReference type="SUPFAM" id="SSF52047">
    <property type="entry name" value="RNI-like"/>
    <property type="match status" value="1"/>
</dbReference>
<feature type="non-terminal residue" evidence="1">
    <location>
        <position position="1"/>
    </location>
</feature>
<dbReference type="InterPro" id="IPR032675">
    <property type="entry name" value="LRR_dom_sf"/>
</dbReference>